<evidence type="ECO:0000256" key="1">
    <source>
        <dbReference type="ARBA" id="ARBA00004567"/>
    </source>
</evidence>
<keyword evidence="4" id="KW-0677">Repeat</keyword>
<protein>
    <submittedName>
        <fullName evidence="13">Nuclear pore complex protein Nup98-Nup96</fullName>
    </submittedName>
</protein>
<dbReference type="PANTHER" id="PTHR23198:SF6">
    <property type="entry name" value="NUCLEAR PORE COMPLEX PROTEIN NUP98-NUP96"/>
    <property type="match status" value="1"/>
</dbReference>
<comment type="subcellular location">
    <subcellularLocation>
        <location evidence="1">Nucleus</location>
        <location evidence="1">Nuclear pore complex</location>
    </subcellularLocation>
</comment>
<evidence type="ECO:0000256" key="10">
    <source>
        <dbReference type="ARBA" id="ARBA00023242"/>
    </source>
</evidence>
<dbReference type="Pfam" id="PF12110">
    <property type="entry name" value="Nup96"/>
    <property type="match status" value="1"/>
</dbReference>
<dbReference type="Proteomes" id="UP000827284">
    <property type="component" value="Unassembled WGS sequence"/>
</dbReference>
<evidence type="ECO:0000256" key="7">
    <source>
        <dbReference type="ARBA" id="ARBA00022927"/>
    </source>
</evidence>
<feature type="region of interest" description="Disordered" evidence="11">
    <location>
        <begin position="984"/>
        <end position="1072"/>
    </location>
</feature>
<gene>
    <name evidence="13" type="ORF">EMPS_05645</name>
</gene>
<feature type="compositionally biased region" description="Low complexity" evidence="11">
    <location>
        <begin position="253"/>
        <end position="266"/>
    </location>
</feature>
<keyword evidence="3" id="KW-0813">Transport</keyword>
<reference evidence="13" key="1">
    <citation type="submission" date="2021-11" db="EMBL/GenBank/DDBJ databases">
        <authorList>
            <person name="Herlambang A."/>
            <person name="Guo Y."/>
            <person name="Takashima Y."/>
            <person name="Nishizawa T."/>
        </authorList>
    </citation>
    <scope>NUCLEOTIDE SEQUENCE</scope>
    <source>
        <strain evidence="13">E1425</strain>
    </source>
</reference>
<evidence type="ECO:0000256" key="11">
    <source>
        <dbReference type="SAM" id="MobiDB-lite"/>
    </source>
</evidence>
<dbReference type="GO" id="GO:0000973">
    <property type="term" value="P:post-transcriptional tethering of RNA polymerase II gene DNA at nuclear periphery"/>
    <property type="evidence" value="ECO:0007669"/>
    <property type="project" value="TreeGrafter"/>
</dbReference>
<dbReference type="GO" id="GO:0051028">
    <property type="term" value="P:mRNA transport"/>
    <property type="evidence" value="ECO:0007669"/>
    <property type="project" value="UniProtKB-KW"/>
</dbReference>
<dbReference type="GO" id="GO:0003723">
    <property type="term" value="F:RNA binding"/>
    <property type="evidence" value="ECO:0007669"/>
    <property type="project" value="TreeGrafter"/>
</dbReference>
<comment type="caution">
    <text evidence="13">The sequence shown here is derived from an EMBL/GenBank/DDBJ whole genome shotgun (WGS) entry which is preliminary data.</text>
</comment>
<dbReference type="GO" id="GO:0006405">
    <property type="term" value="P:RNA export from nucleus"/>
    <property type="evidence" value="ECO:0007669"/>
    <property type="project" value="TreeGrafter"/>
</dbReference>
<dbReference type="PROSITE" id="PS51434">
    <property type="entry name" value="NUP_C"/>
    <property type="match status" value="1"/>
</dbReference>
<keyword evidence="10" id="KW-0539">Nucleus</keyword>
<dbReference type="EMBL" id="BQFW01000007">
    <property type="protein sequence ID" value="GJJ73287.1"/>
    <property type="molecule type" value="Genomic_DNA"/>
</dbReference>
<reference evidence="13" key="2">
    <citation type="journal article" date="2022" name="Microbiol. Resour. Announc.">
        <title>Whole-Genome Sequence of Entomortierella parvispora E1425, a Mucoromycotan Fungus Associated with Burkholderiaceae-Related Endosymbiotic Bacteria.</title>
        <authorList>
            <person name="Herlambang A."/>
            <person name="Guo Y."/>
            <person name="Takashima Y."/>
            <person name="Narisawa K."/>
            <person name="Ohta H."/>
            <person name="Nishizawa T."/>
        </authorList>
    </citation>
    <scope>NUCLEOTIDE SEQUENCE</scope>
    <source>
        <strain evidence="13">E1425</strain>
    </source>
</reference>
<dbReference type="FunFam" id="3.30.1610.10:FF:000003">
    <property type="entry name" value="Nucleoporin SONB, putative"/>
    <property type="match status" value="1"/>
</dbReference>
<dbReference type="InterPro" id="IPR036903">
    <property type="entry name" value="Nup98_auto-Pept-S59_dom_sf"/>
</dbReference>
<dbReference type="SUPFAM" id="SSF82215">
    <property type="entry name" value="C-terminal autoproteolytic domain of nucleoporin nup98"/>
    <property type="match status" value="1"/>
</dbReference>
<dbReference type="Gene3D" id="1.25.40.690">
    <property type="match status" value="1"/>
</dbReference>
<sequence>MFNTGFNSGGSGFGAQQQQNTGFGGGQSAFGSTSTFGAPATGFGAAANTGFGGAAQNTGFGAAPATGAFGAAPATSGFGGGGFGGSSTGFGVQAQAQPQTGFGGSAFGATNTPASAGGFGGFGSSSTTSGFGSGSAFGAKPAATGFGAQPSGFGAAANTGFGANTNAFGGGGMLGGGAAMGGAAGGTGTVNPAFAPYIETEGSTGQKSHYQSITAMPAYRGYSFEELRLQDYQQGRKFPGQGGGFGAAGGFGQQQQQPATTGFGAQPTTGFGAQPSTLGGFGGGSTGFGGAASTGFGSTGFGQTANTTTGFGAQPATTSSGFGGGTSAFGAPAATGFGAAATSGFGTGGGFGAAAAKPATGFGGFGAPATSQPATGFGAGTGAFGAAAPSTGLFGATGTGATSAFGAPATSTTSGFGGFGAPQTSTAPASTGLGFGGLGAGGAFGAAKPATTSLFGNPATSTAAPAFGGFGTTPASGAGGLFGGASGGSSLFPATSTSSTGGLFGGGATAAPAFGTSTASTGLFGAKPATTGGLFGQTGSTGFGAAPSFGTGATQPSTLFGGVGTAGAFGASTTGTGLFGGAANTVATQPAMVASVNGNIYGDNPLFQRDTTAPAAKSQPAVLSRSEPAQKLPAHIPPVRFSPRHTQIRLRPTSTATFSSSVSSAGDLSVGRKSLLLLDGINDESAFSSDDYAPRRSVKKLELKPRGQEPTQIQDGLSGYGVTFNSTLESAAADSIFRVRANTDRLTGASSREGAELSTTSFPQAVDRADSSLHATAAQSDKALGEYWMEPSLEELRKMTRSELQSVKNFKVGLPEYGSVDFLEPVDLTTVPSLSSICGHIVIFSHKVCKVYPDEHNKPPRGQGLNVPAIISLERCWPLDKRTREPIKFDKSNPLYAQHLKRLKRQDETTFMDFITDNGTWTFRVEHFSEYGLSDDDEEESVVADPNAAGRRTLASTSINSAPMPQHVPVARQASLLDDMDTDMGRVHTDSLRNSSALSRNRDPQRLNTMHMSMFSNVDQEQRRRSKRSSVWSTLSDSSERSNTRMEHADGFEAETRPSFQEEFSGQGSLLMRPPRKFTRSLYDQSLLNRKGNLLADAGLMMGRSCRVGWGPNGMLAVCGTLCSFESVKERPTGASRGSELQQESPSSVKLTKLPVVFDSKEVEIRRHTVSLQAQLQNTTITLDQNGRPKADIRDGTSFTAMMESLKNLDHNLSVEEVNAWTLGQALFDTQPTPSDIASLPESAKESYVIVGRRVRCCNWLSRVTKPQLEADLARVNESGKAEDAIFPLLVSNKRQKATVTAVQSGNLRLATLLSQSCRGSRPLTGVLEQLRLSMTSGADDMPTFYRKVYALLSGALTMNVAPRGQQQATVSDGLDWRRTFGLYLWFNDTPGTNLQEAVDAYVLAMTKSKTVSRPIPWYQNSAGPSSVEQTHFDFQFQLMSLLTQPKMSLEDALNPLGMTSSPFDSRQGWLFYMLLSRSLRLSGFRSKTSYSKLCEDFIFQLECLGLWEWAVFVALHLESADIREQTVRQLLERHVDLPTRDTRVDDRLSNEDLSRWTGESEKSSFVVKTLCVPEEWLWVARANRAKYNGDLSLEVFSLIKGGEHQKGHALILSSLAPTFVLQDDLVTLGSLLAMVDQSKVTMWSTGGAIYQKYLDCCSDSEGKLGRIRLGSKVTYAHDLVPQQDLKDLEEEATSLLAELPSLLNYKTDPSTTLLDVAVAEMASRCTRLLRDLKDMSLEESSNWTDLPLTEDQRMNTVQKISNNYFDELLSFAETSAF</sequence>
<comment type="similarity">
    <text evidence="2">Belongs to the nucleoporin GLFG family.</text>
</comment>
<dbReference type="GO" id="GO:0008139">
    <property type="term" value="F:nuclear localization sequence binding"/>
    <property type="evidence" value="ECO:0007669"/>
    <property type="project" value="TreeGrafter"/>
</dbReference>
<dbReference type="Gene3D" id="3.30.1610.10">
    <property type="entry name" value="Peptidase S59, nucleoporin"/>
    <property type="match status" value="1"/>
</dbReference>
<name>A0A9P3HAW4_9FUNG</name>
<evidence type="ECO:0000256" key="6">
    <source>
        <dbReference type="ARBA" id="ARBA00022816"/>
    </source>
</evidence>
<proteinExistence type="inferred from homology"/>
<accession>A0A9P3HAW4</accession>
<evidence type="ECO:0000256" key="5">
    <source>
        <dbReference type="ARBA" id="ARBA00022813"/>
    </source>
</evidence>
<dbReference type="FunFam" id="1.10.10.2360:FF:000001">
    <property type="entry name" value="Nuclear pore complex protein Nup98-Nup96"/>
    <property type="match status" value="1"/>
</dbReference>
<feature type="compositionally biased region" description="Gly residues" evidence="11">
    <location>
        <begin position="240"/>
        <end position="252"/>
    </location>
</feature>
<keyword evidence="14" id="KW-1185">Reference proteome</keyword>
<organism evidence="13 14">
    <name type="scientific">Entomortierella parvispora</name>
    <dbReference type="NCBI Taxonomy" id="205924"/>
    <lineage>
        <taxon>Eukaryota</taxon>
        <taxon>Fungi</taxon>
        <taxon>Fungi incertae sedis</taxon>
        <taxon>Mucoromycota</taxon>
        <taxon>Mortierellomycotina</taxon>
        <taxon>Mortierellomycetes</taxon>
        <taxon>Mortierellales</taxon>
        <taxon>Mortierellaceae</taxon>
        <taxon>Entomortierella</taxon>
    </lineage>
</organism>
<evidence type="ECO:0000259" key="12">
    <source>
        <dbReference type="PROSITE" id="PS51434"/>
    </source>
</evidence>
<dbReference type="InterPro" id="IPR007230">
    <property type="entry name" value="Nup98_auto-Pept-S59_dom"/>
</dbReference>
<evidence type="ECO:0000313" key="14">
    <source>
        <dbReference type="Proteomes" id="UP000827284"/>
    </source>
</evidence>
<feature type="compositionally biased region" description="Basic and acidic residues" evidence="11">
    <location>
        <begin position="1038"/>
        <end position="1056"/>
    </location>
</feature>
<evidence type="ECO:0000256" key="8">
    <source>
        <dbReference type="ARBA" id="ARBA00023010"/>
    </source>
</evidence>
<dbReference type="InterPro" id="IPR037665">
    <property type="entry name" value="Nucleoporin_S59-like"/>
</dbReference>
<dbReference type="Pfam" id="PF04096">
    <property type="entry name" value="Nucleoporin2"/>
    <property type="match status" value="1"/>
</dbReference>
<feature type="region of interest" description="Disordered" evidence="11">
    <location>
        <begin position="239"/>
        <end position="284"/>
    </location>
</feature>
<feature type="compositionally biased region" description="Polar residues" evidence="11">
    <location>
        <begin position="1006"/>
        <end position="1019"/>
    </location>
</feature>
<dbReference type="GO" id="GO:0006606">
    <property type="term" value="P:protein import into nucleus"/>
    <property type="evidence" value="ECO:0007669"/>
    <property type="project" value="TreeGrafter"/>
</dbReference>
<keyword evidence="7" id="KW-0653">Protein transport</keyword>
<evidence type="ECO:0000256" key="9">
    <source>
        <dbReference type="ARBA" id="ARBA00023132"/>
    </source>
</evidence>
<evidence type="ECO:0000256" key="3">
    <source>
        <dbReference type="ARBA" id="ARBA00022448"/>
    </source>
</evidence>
<feature type="compositionally biased region" description="Polar residues" evidence="11">
    <location>
        <begin position="1058"/>
        <end position="1068"/>
    </location>
</feature>
<dbReference type="GO" id="GO:0044614">
    <property type="term" value="C:nuclear pore cytoplasmic filaments"/>
    <property type="evidence" value="ECO:0007669"/>
    <property type="project" value="TreeGrafter"/>
</dbReference>
<keyword evidence="9" id="KW-0906">Nuclear pore complex</keyword>
<dbReference type="InterPro" id="IPR021967">
    <property type="entry name" value="Nup98_C"/>
</dbReference>
<dbReference type="PANTHER" id="PTHR23198">
    <property type="entry name" value="NUCLEOPORIN"/>
    <property type="match status" value="1"/>
</dbReference>
<feature type="region of interest" description="Disordered" evidence="11">
    <location>
        <begin position="1"/>
        <end position="28"/>
    </location>
</feature>
<keyword evidence="5" id="KW-0068">Autocatalytic cleavage</keyword>
<keyword evidence="6" id="KW-0509">mRNA transport</keyword>
<evidence type="ECO:0000256" key="4">
    <source>
        <dbReference type="ARBA" id="ARBA00022737"/>
    </source>
</evidence>
<evidence type="ECO:0000313" key="13">
    <source>
        <dbReference type="EMBL" id="GJJ73287.1"/>
    </source>
</evidence>
<dbReference type="GO" id="GO:0017056">
    <property type="term" value="F:structural constituent of nuclear pore"/>
    <property type="evidence" value="ECO:0007669"/>
    <property type="project" value="InterPro"/>
</dbReference>
<dbReference type="OrthoDB" id="3797628at2759"/>
<dbReference type="Gene3D" id="1.10.10.2360">
    <property type="match status" value="1"/>
</dbReference>
<keyword evidence="8" id="KW-0811">Translocation</keyword>
<feature type="domain" description="Peptidase S59" evidence="12">
    <location>
        <begin position="784"/>
        <end position="928"/>
    </location>
</feature>
<dbReference type="GO" id="GO:0034398">
    <property type="term" value="P:telomere tethering at nuclear periphery"/>
    <property type="evidence" value="ECO:0007669"/>
    <property type="project" value="TreeGrafter"/>
</dbReference>
<evidence type="ECO:0000256" key="2">
    <source>
        <dbReference type="ARBA" id="ARBA00008926"/>
    </source>
</evidence>